<evidence type="ECO:0000256" key="15">
    <source>
        <dbReference type="ARBA" id="ARBA00022842"/>
    </source>
</evidence>
<sequence length="285" mass="31596">MKIAVPNKGRVYEPTIDLLEKAGLHVLDKGKRKLFAETSDPSVELLFARTGDIPEYIQDGAAEVGITSLDFIRETEVDVEVLMDLEYGKAEMVLAAPEDSEIELTDDITDDMKIVTEFPSVSSNFFEKKGVSPEIIEVSGATEMTPQVGIADAIIDLTSTGTTLRMNRLEIIEKVMDTSVHLISNKDALEDSKEKIFEVKRALESVIRGEKKKYVMMNAPKDKLDEIKEKLPGLSGPTIMRVESNNGMKAVHVVVDESKIYKLINDLKEIGAQDILVTSIDRIVP</sequence>
<evidence type="ECO:0000256" key="13">
    <source>
        <dbReference type="ARBA" id="ARBA00022741"/>
    </source>
</evidence>
<dbReference type="PANTHER" id="PTHR21403">
    <property type="entry name" value="ATP PHOSPHORIBOSYLTRANSFERASE ATP-PRTASE"/>
    <property type="match status" value="1"/>
</dbReference>
<keyword evidence="12 18" id="KW-0479">Metal-binding</keyword>
<keyword evidence="13 18" id="KW-0547">Nucleotide-binding</keyword>
<dbReference type="Pfam" id="PF08029">
    <property type="entry name" value="HisG_C"/>
    <property type="match status" value="1"/>
</dbReference>
<dbReference type="HAMAP" id="MF_00079">
    <property type="entry name" value="HisG_Long"/>
    <property type="match status" value="1"/>
</dbReference>
<accession>A0A1Q6DXY3</accession>
<dbReference type="InterPro" id="IPR020621">
    <property type="entry name" value="ATP-PRT_HisG_long"/>
</dbReference>
<keyword evidence="11 18" id="KW-0808">Transferase</keyword>
<dbReference type="Gene3D" id="3.30.70.120">
    <property type="match status" value="1"/>
</dbReference>
<dbReference type="GO" id="GO:0000287">
    <property type="term" value="F:magnesium ion binding"/>
    <property type="evidence" value="ECO:0007669"/>
    <property type="project" value="UniProtKB-UniRule"/>
</dbReference>
<keyword evidence="14 18" id="KW-0067">ATP-binding</keyword>
<comment type="catalytic activity">
    <reaction evidence="1 18">
        <text>1-(5-phospho-beta-D-ribosyl)-ATP + diphosphate = 5-phospho-alpha-D-ribose 1-diphosphate + ATP</text>
        <dbReference type="Rhea" id="RHEA:18473"/>
        <dbReference type="ChEBI" id="CHEBI:30616"/>
        <dbReference type="ChEBI" id="CHEBI:33019"/>
        <dbReference type="ChEBI" id="CHEBI:58017"/>
        <dbReference type="ChEBI" id="CHEBI:73183"/>
        <dbReference type="EC" id="2.4.2.17"/>
    </reaction>
</comment>
<comment type="caution">
    <text evidence="21">The sequence shown here is derived from an EMBL/GenBank/DDBJ whole genome shotgun (WGS) entry which is preliminary data.</text>
</comment>
<organism evidence="21 22">
    <name type="scientific">Methanohalarchaeum thermophilum</name>
    <dbReference type="NCBI Taxonomy" id="1903181"/>
    <lineage>
        <taxon>Archaea</taxon>
        <taxon>Methanobacteriati</taxon>
        <taxon>Methanobacteriota</taxon>
        <taxon>Methanonatronarchaeia</taxon>
        <taxon>Methanonatronarchaeales</taxon>
        <taxon>Methanonatronarchaeaceae</taxon>
        <taxon>Candidatus Methanohalarchaeum</taxon>
    </lineage>
</organism>
<evidence type="ECO:0000256" key="17">
    <source>
        <dbReference type="ARBA" id="ARBA00024861"/>
    </source>
</evidence>
<dbReference type="PROSITE" id="PS01316">
    <property type="entry name" value="ATP_P_PHORIBOSYLTR"/>
    <property type="match status" value="1"/>
</dbReference>
<gene>
    <name evidence="18" type="primary">hisG</name>
    <name evidence="21" type="ORF">BTN85_1679</name>
</gene>
<comment type="subcellular location">
    <subcellularLocation>
        <location evidence="3 18">Cytoplasm</location>
    </subcellularLocation>
</comment>
<dbReference type="NCBIfam" id="TIGR03455">
    <property type="entry name" value="HisG_C-term"/>
    <property type="match status" value="1"/>
</dbReference>
<evidence type="ECO:0000256" key="11">
    <source>
        <dbReference type="ARBA" id="ARBA00022679"/>
    </source>
</evidence>
<dbReference type="FunFam" id="3.30.70.120:FF:000002">
    <property type="entry name" value="ATP phosphoribosyltransferase"/>
    <property type="match status" value="1"/>
</dbReference>
<feature type="domain" description="ATP phosphoribosyltransferase catalytic" evidence="19">
    <location>
        <begin position="49"/>
        <end position="204"/>
    </location>
</feature>
<dbReference type="EC" id="2.4.2.17" evidence="6 18"/>
<comment type="cofactor">
    <cofactor evidence="2 18">
        <name>Mg(2+)</name>
        <dbReference type="ChEBI" id="CHEBI:18420"/>
    </cofactor>
</comment>
<keyword evidence="15 18" id="KW-0460">Magnesium</keyword>
<name>A0A1Q6DXY3_METT1</name>
<evidence type="ECO:0000256" key="6">
    <source>
        <dbReference type="ARBA" id="ARBA00011946"/>
    </source>
</evidence>
<dbReference type="UniPathway" id="UPA00031">
    <property type="reaction ID" value="UER00006"/>
</dbReference>
<dbReference type="STRING" id="1903181.BTN85_1679"/>
<evidence type="ECO:0000256" key="18">
    <source>
        <dbReference type="HAMAP-Rule" id="MF_00079"/>
    </source>
</evidence>
<evidence type="ECO:0000256" key="4">
    <source>
        <dbReference type="ARBA" id="ARBA00004667"/>
    </source>
</evidence>
<evidence type="ECO:0000256" key="5">
    <source>
        <dbReference type="ARBA" id="ARBA00007955"/>
    </source>
</evidence>
<evidence type="ECO:0000313" key="22">
    <source>
        <dbReference type="Proteomes" id="UP000185744"/>
    </source>
</evidence>
<keyword evidence="10 18" id="KW-0328">Glycosyltransferase</keyword>
<evidence type="ECO:0000259" key="20">
    <source>
        <dbReference type="Pfam" id="PF08029"/>
    </source>
</evidence>
<evidence type="ECO:0000256" key="2">
    <source>
        <dbReference type="ARBA" id="ARBA00001946"/>
    </source>
</evidence>
<protein>
    <recommendedName>
        <fullName evidence="7 18">ATP phosphoribosyltransferase</fullName>
        <shortName evidence="18">ATP-PRT</shortName>
        <shortName evidence="18">ATP-PRTase</shortName>
        <ecNumber evidence="6 18">2.4.2.17</ecNumber>
    </recommendedName>
</protein>
<comment type="function">
    <text evidence="17 18">Catalyzes the condensation of ATP and 5-phosphoribose 1-diphosphate to form N'-(5'-phosphoribosyl)-ATP (PR-ATP). Has a crucial role in the pathway because the rate of histidine biosynthesis seems to be controlled primarily by regulation of HisG enzymatic activity.</text>
</comment>
<evidence type="ECO:0000256" key="14">
    <source>
        <dbReference type="ARBA" id="ARBA00022840"/>
    </source>
</evidence>
<dbReference type="NCBIfam" id="TIGR00070">
    <property type="entry name" value="hisG"/>
    <property type="match status" value="1"/>
</dbReference>
<evidence type="ECO:0000256" key="8">
    <source>
        <dbReference type="ARBA" id="ARBA00022490"/>
    </source>
</evidence>
<dbReference type="Proteomes" id="UP000185744">
    <property type="component" value="Unassembled WGS sequence"/>
</dbReference>
<evidence type="ECO:0000256" key="7">
    <source>
        <dbReference type="ARBA" id="ARBA00020998"/>
    </source>
</evidence>
<dbReference type="Gene3D" id="3.40.190.10">
    <property type="entry name" value="Periplasmic binding protein-like II"/>
    <property type="match status" value="2"/>
</dbReference>
<dbReference type="GO" id="GO:0003879">
    <property type="term" value="F:ATP phosphoribosyltransferase activity"/>
    <property type="evidence" value="ECO:0007669"/>
    <property type="project" value="UniProtKB-UniRule"/>
</dbReference>
<keyword evidence="9 18" id="KW-0028">Amino-acid biosynthesis</keyword>
<comment type="activity regulation">
    <text evidence="18">Feedback inhibited by histidine.</text>
</comment>
<keyword evidence="8 18" id="KW-0963">Cytoplasm</keyword>
<evidence type="ECO:0000313" key="21">
    <source>
        <dbReference type="EMBL" id="OKY79172.1"/>
    </source>
</evidence>
<reference evidence="21" key="1">
    <citation type="submission" date="2016-12" db="EMBL/GenBank/DDBJ databases">
        <title>Discovery of methanogenic haloarchaea.</title>
        <authorList>
            <person name="Sorokin D.Y."/>
            <person name="Makarova K.S."/>
            <person name="Abbas B."/>
            <person name="Ferrer M."/>
            <person name="Golyshin P.N."/>
        </authorList>
    </citation>
    <scope>NUCLEOTIDE SEQUENCE [LARGE SCALE GENOMIC DNA]</scope>
    <source>
        <strain evidence="21">HMET1</strain>
    </source>
</reference>
<evidence type="ECO:0000256" key="1">
    <source>
        <dbReference type="ARBA" id="ARBA00000915"/>
    </source>
</evidence>
<dbReference type="InterPro" id="IPR015867">
    <property type="entry name" value="N-reg_PII/ATP_PRibTrfase_C"/>
</dbReference>
<comment type="similarity">
    <text evidence="5 18">Belongs to the ATP phosphoribosyltransferase family. Long subfamily.</text>
</comment>
<dbReference type="FunCoup" id="A0A1Q6DXY3">
    <property type="interactions" value="150"/>
</dbReference>
<dbReference type="GO" id="GO:0005524">
    <property type="term" value="F:ATP binding"/>
    <property type="evidence" value="ECO:0007669"/>
    <property type="project" value="UniProtKB-KW"/>
</dbReference>
<evidence type="ECO:0000256" key="3">
    <source>
        <dbReference type="ARBA" id="ARBA00004496"/>
    </source>
</evidence>
<evidence type="ECO:0000256" key="12">
    <source>
        <dbReference type="ARBA" id="ARBA00022723"/>
    </source>
</evidence>
<dbReference type="InParanoid" id="A0A1Q6DXY3"/>
<keyword evidence="16 18" id="KW-0368">Histidine biosynthesis</keyword>
<dbReference type="EMBL" id="MSDW01000001">
    <property type="protein sequence ID" value="OKY79172.1"/>
    <property type="molecule type" value="Genomic_DNA"/>
</dbReference>
<evidence type="ECO:0000256" key="10">
    <source>
        <dbReference type="ARBA" id="ARBA00022676"/>
    </source>
</evidence>
<comment type="pathway">
    <text evidence="4 18">Amino-acid biosynthesis; L-histidine biosynthesis; L-histidine from 5-phospho-alpha-D-ribose 1-diphosphate: step 1/9.</text>
</comment>
<dbReference type="PANTHER" id="PTHR21403:SF10">
    <property type="entry name" value="ATP PHOSPHORIBOSYLTRANSFERASE"/>
    <property type="match status" value="1"/>
</dbReference>
<dbReference type="GO" id="GO:0000105">
    <property type="term" value="P:L-histidine biosynthetic process"/>
    <property type="evidence" value="ECO:0007669"/>
    <property type="project" value="UniProtKB-UniRule"/>
</dbReference>
<dbReference type="Pfam" id="PF01634">
    <property type="entry name" value="HisG"/>
    <property type="match status" value="1"/>
</dbReference>
<dbReference type="InterPro" id="IPR018198">
    <property type="entry name" value="ATP_PRibTrfase_CS"/>
</dbReference>
<dbReference type="InterPro" id="IPR013115">
    <property type="entry name" value="HisG_C"/>
</dbReference>
<dbReference type="SUPFAM" id="SSF53850">
    <property type="entry name" value="Periplasmic binding protein-like II"/>
    <property type="match status" value="1"/>
</dbReference>
<dbReference type="InterPro" id="IPR013820">
    <property type="entry name" value="ATP_PRibTrfase_cat"/>
</dbReference>
<dbReference type="GO" id="GO:0005737">
    <property type="term" value="C:cytoplasm"/>
    <property type="evidence" value="ECO:0007669"/>
    <property type="project" value="UniProtKB-SubCell"/>
</dbReference>
<evidence type="ECO:0000256" key="16">
    <source>
        <dbReference type="ARBA" id="ARBA00023102"/>
    </source>
</evidence>
<feature type="domain" description="Histidine biosynthesis HisG C-terminal" evidence="20">
    <location>
        <begin position="210"/>
        <end position="281"/>
    </location>
</feature>
<keyword evidence="22" id="KW-1185">Reference proteome</keyword>
<dbReference type="AlphaFoldDB" id="A0A1Q6DXY3"/>
<dbReference type="SUPFAM" id="SSF54913">
    <property type="entry name" value="GlnB-like"/>
    <property type="match status" value="1"/>
</dbReference>
<evidence type="ECO:0000259" key="19">
    <source>
        <dbReference type="Pfam" id="PF01634"/>
    </source>
</evidence>
<evidence type="ECO:0000256" key="9">
    <source>
        <dbReference type="ARBA" id="ARBA00022605"/>
    </source>
</evidence>
<dbReference type="InterPro" id="IPR001348">
    <property type="entry name" value="ATP_PRibTrfase_HisG"/>
</dbReference>
<proteinExistence type="inferred from homology"/>
<dbReference type="InterPro" id="IPR011322">
    <property type="entry name" value="N-reg_PII-like_a/b"/>
</dbReference>